<dbReference type="PANTHER" id="PTHR43482:SF1">
    <property type="entry name" value="PROTEIN AST1-RELATED"/>
    <property type="match status" value="1"/>
</dbReference>
<name>A0A3A3A3G1_9EURO</name>
<dbReference type="CDD" id="cd05289">
    <property type="entry name" value="MDR_like_2"/>
    <property type="match status" value="1"/>
</dbReference>
<dbReference type="OrthoDB" id="414243at2759"/>
<proteinExistence type="predicted"/>
<dbReference type="STRING" id="2070753.A0A3A3A3G1"/>
<dbReference type="SUPFAM" id="SSF50129">
    <property type="entry name" value="GroES-like"/>
    <property type="match status" value="1"/>
</dbReference>
<reference evidence="2" key="1">
    <citation type="submission" date="2017-02" db="EMBL/GenBank/DDBJ databases">
        <authorList>
            <person name="Tafer H."/>
            <person name="Lopandic K."/>
        </authorList>
    </citation>
    <scope>NUCLEOTIDE SEQUENCE [LARGE SCALE GENOMIC DNA]</scope>
    <source>
        <strain evidence="2">CBS 366.77</strain>
    </source>
</reference>
<dbReference type="AlphaFoldDB" id="A0A3A3A3G1"/>
<sequence>MKPAKPASATMDEQTFIPNTMRAIYYAAQPITEETLADGLEANNKLVFDTDFPTPKASTTQYLIKVQTAAFSHDELRLSRDLNPSQSMPQIPLHNFCGTVIGTPAEDHWNPNGPRFKVDDIVFGLASYSRDGAAADYIIATEDELAFKPKNITAAEAATIPLPALTAWQAIFTYGGIDPTRTGSWPDLRVLVTNSKGSQVGYQALQLLRAQGLFPDTRPWICAVCSCPDHEKFLRTEAQVDEVIVAPLPIEADFDLGATFREKGWSPVDIVIDCAGGDTFRQAHSPSVVKENGTVLTAVDSSPARELSIGNGRCKRGLLSRFIAVRPDGEALGKIGKLVEAHSVKGQIESIVDLVNGAELLAENAAGAAGGGEER</sequence>
<evidence type="ECO:0000313" key="1">
    <source>
        <dbReference type="EMBL" id="RJE24565.1"/>
    </source>
</evidence>
<dbReference type="PANTHER" id="PTHR43482">
    <property type="entry name" value="PROTEIN AST1-RELATED"/>
    <property type="match status" value="1"/>
</dbReference>
<gene>
    <name evidence="1" type="ORF">PHISCL_03096</name>
</gene>
<protein>
    <submittedName>
        <fullName evidence="1">Zinc-binding oxidoreductase</fullName>
    </submittedName>
</protein>
<dbReference type="InterPro" id="IPR052585">
    <property type="entry name" value="Lipid_raft_assoc_Zn_ADH"/>
</dbReference>
<dbReference type="SUPFAM" id="SSF51735">
    <property type="entry name" value="NAD(P)-binding Rossmann-fold domains"/>
    <property type="match status" value="1"/>
</dbReference>
<dbReference type="Gene3D" id="3.40.50.720">
    <property type="entry name" value="NAD(P)-binding Rossmann-like Domain"/>
    <property type="match status" value="1"/>
</dbReference>
<dbReference type="EMBL" id="MVGC01000076">
    <property type="protein sequence ID" value="RJE24565.1"/>
    <property type="molecule type" value="Genomic_DNA"/>
</dbReference>
<dbReference type="InterPro" id="IPR036291">
    <property type="entry name" value="NAD(P)-bd_dom_sf"/>
</dbReference>
<dbReference type="Proteomes" id="UP000266188">
    <property type="component" value="Unassembled WGS sequence"/>
</dbReference>
<dbReference type="Gene3D" id="3.90.180.10">
    <property type="entry name" value="Medium-chain alcohol dehydrogenases, catalytic domain"/>
    <property type="match status" value="1"/>
</dbReference>
<dbReference type="InterPro" id="IPR011032">
    <property type="entry name" value="GroES-like_sf"/>
</dbReference>
<comment type="caution">
    <text evidence="1">The sequence shown here is derived from an EMBL/GenBank/DDBJ whole genome shotgun (WGS) entry which is preliminary data.</text>
</comment>
<keyword evidence="2" id="KW-1185">Reference proteome</keyword>
<evidence type="ECO:0000313" key="2">
    <source>
        <dbReference type="Proteomes" id="UP000266188"/>
    </source>
</evidence>
<organism evidence="1 2">
    <name type="scientific">Aspergillus sclerotialis</name>
    <dbReference type="NCBI Taxonomy" id="2070753"/>
    <lineage>
        <taxon>Eukaryota</taxon>
        <taxon>Fungi</taxon>
        <taxon>Dikarya</taxon>
        <taxon>Ascomycota</taxon>
        <taxon>Pezizomycotina</taxon>
        <taxon>Eurotiomycetes</taxon>
        <taxon>Eurotiomycetidae</taxon>
        <taxon>Eurotiales</taxon>
        <taxon>Aspergillaceae</taxon>
        <taxon>Aspergillus</taxon>
        <taxon>Aspergillus subgen. Polypaecilum</taxon>
    </lineage>
</organism>
<accession>A0A3A3A3G1</accession>